<dbReference type="Proteomes" id="UP000076154">
    <property type="component" value="Unassembled WGS sequence"/>
</dbReference>
<comment type="caution">
    <text evidence="2">The sequence shown here is derived from an EMBL/GenBank/DDBJ whole genome shotgun (WGS) entry which is preliminary data.</text>
</comment>
<evidence type="ECO:0000313" key="2">
    <source>
        <dbReference type="EMBL" id="RDB22436.1"/>
    </source>
</evidence>
<gene>
    <name evidence="2" type="ORF">Hypma_010417</name>
</gene>
<proteinExistence type="predicted"/>
<keyword evidence="3" id="KW-1185">Reference proteome</keyword>
<protein>
    <submittedName>
        <fullName evidence="2">Uncharacterized protein</fullName>
    </submittedName>
</protein>
<dbReference type="EMBL" id="LUEZ02000050">
    <property type="protein sequence ID" value="RDB22436.1"/>
    <property type="molecule type" value="Genomic_DNA"/>
</dbReference>
<dbReference type="InParanoid" id="A0A369JUK3"/>
<organism evidence="2 3">
    <name type="scientific">Hypsizygus marmoreus</name>
    <name type="common">White beech mushroom</name>
    <name type="synonym">Agaricus marmoreus</name>
    <dbReference type="NCBI Taxonomy" id="39966"/>
    <lineage>
        <taxon>Eukaryota</taxon>
        <taxon>Fungi</taxon>
        <taxon>Dikarya</taxon>
        <taxon>Basidiomycota</taxon>
        <taxon>Agaricomycotina</taxon>
        <taxon>Agaricomycetes</taxon>
        <taxon>Agaricomycetidae</taxon>
        <taxon>Agaricales</taxon>
        <taxon>Tricholomatineae</taxon>
        <taxon>Lyophyllaceae</taxon>
        <taxon>Hypsizygus</taxon>
    </lineage>
</organism>
<feature type="region of interest" description="Disordered" evidence="1">
    <location>
        <begin position="48"/>
        <end position="67"/>
    </location>
</feature>
<dbReference type="AlphaFoldDB" id="A0A369JUK3"/>
<evidence type="ECO:0000256" key="1">
    <source>
        <dbReference type="SAM" id="MobiDB-lite"/>
    </source>
</evidence>
<evidence type="ECO:0000313" key="3">
    <source>
        <dbReference type="Proteomes" id="UP000076154"/>
    </source>
</evidence>
<sequence>MFSSAVCGDGQPCEGDGTNEGEGQVGADIEDPDVYKNRIVIILLGSAKSEHEDTRQAYVEQEMKRGS</sequence>
<accession>A0A369JUK3</accession>
<name>A0A369JUK3_HYPMA</name>
<reference evidence="2" key="1">
    <citation type="submission" date="2018-04" db="EMBL/GenBank/DDBJ databases">
        <title>Whole genome sequencing of Hypsizygus marmoreus.</title>
        <authorList>
            <person name="Choi I.-G."/>
            <person name="Min B."/>
            <person name="Kim J.-G."/>
            <person name="Kim S."/>
            <person name="Oh Y.-L."/>
            <person name="Kong W.-S."/>
            <person name="Park H."/>
            <person name="Jeong J."/>
            <person name="Song E.-S."/>
        </authorList>
    </citation>
    <scope>NUCLEOTIDE SEQUENCE [LARGE SCALE GENOMIC DNA]</scope>
    <source>
        <strain evidence="2">51987-8</strain>
    </source>
</reference>
<feature type="region of interest" description="Disordered" evidence="1">
    <location>
        <begin position="1"/>
        <end position="30"/>
    </location>
</feature>